<evidence type="ECO:0000313" key="3">
    <source>
        <dbReference type="Proteomes" id="UP000528964"/>
    </source>
</evidence>
<evidence type="ECO:0000313" key="2">
    <source>
        <dbReference type="EMBL" id="MBB3973162.1"/>
    </source>
</evidence>
<protein>
    <submittedName>
        <fullName evidence="2">Protein TonB</fullName>
    </submittedName>
</protein>
<keyword evidence="3" id="KW-1185">Reference proteome</keyword>
<dbReference type="Proteomes" id="UP000528964">
    <property type="component" value="Unassembled WGS sequence"/>
</dbReference>
<feature type="compositionally biased region" description="Polar residues" evidence="1">
    <location>
        <begin position="306"/>
        <end position="317"/>
    </location>
</feature>
<proteinExistence type="predicted"/>
<gene>
    <name evidence="2" type="ORF">GGR24_001819</name>
</gene>
<evidence type="ECO:0000256" key="1">
    <source>
        <dbReference type="SAM" id="MobiDB-lite"/>
    </source>
</evidence>
<dbReference type="EMBL" id="JACIDR010000002">
    <property type="protein sequence ID" value="MBB3973162.1"/>
    <property type="molecule type" value="Genomic_DNA"/>
</dbReference>
<dbReference type="RefSeq" id="WP_183395009.1">
    <property type="nucleotide sequence ID" value="NZ_JACIDR010000002.1"/>
</dbReference>
<sequence>MAAVDALSLDGGAGGPDWRRWALAGVAVLAAHVGIAVVLLNEAPSPVGGETETAIELDLTPPPASGAAQTLEAGANETQPLTPESADETKPQEVEQLEELQDTPPLEDQPVTAEVAPPEDVQDTPVETVEEAQPVETDMVAADDVMTPDDVEAAVSLPPERTVVAREETPEPRKPDVKPVAKRETPKPVKRKPTEKPAVRTADRPRPATVPTQAGGQGGASANAGAARAAAANYGSRIRAAVAAQKRSGTTFSGRAMLTFTVNRSGRVSGVSASGPAPAAAEAQAMLRRAAGSFPPMPPEMPGASKTYSLPINFSAR</sequence>
<accession>A0A7W6CZE4</accession>
<dbReference type="AlphaFoldDB" id="A0A7W6CZE4"/>
<feature type="region of interest" description="Disordered" evidence="1">
    <location>
        <begin position="73"/>
        <end position="126"/>
    </location>
</feature>
<reference evidence="2 3" key="1">
    <citation type="submission" date="2020-08" db="EMBL/GenBank/DDBJ databases">
        <title>Genomic Encyclopedia of Type Strains, Phase IV (KMG-IV): sequencing the most valuable type-strain genomes for metagenomic binning, comparative biology and taxonomic classification.</title>
        <authorList>
            <person name="Goeker M."/>
        </authorList>
    </citation>
    <scope>NUCLEOTIDE SEQUENCE [LARGE SCALE GENOMIC DNA]</scope>
    <source>
        <strain evidence="2 3">DSM 25481</strain>
    </source>
</reference>
<name>A0A7W6CZE4_9HYPH</name>
<feature type="compositionally biased region" description="Basic and acidic residues" evidence="1">
    <location>
        <begin position="164"/>
        <end position="206"/>
    </location>
</feature>
<dbReference type="Gene3D" id="3.30.1150.10">
    <property type="match status" value="1"/>
</dbReference>
<comment type="caution">
    <text evidence="2">The sequence shown here is derived from an EMBL/GenBank/DDBJ whole genome shotgun (WGS) entry which is preliminary data.</text>
</comment>
<organism evidence="2 3">
    <name type="scientific">Hansschlegelia beijingensis</name>
    <dbReference type="NCBI Taxonomy" id="1133344"/>
    <lineage>
        <taxon>Bacteria</taxon>
        <taxon>Pseudomonadati</taxon>
        <taxon>Pseudomonadota</taxon>
        <taxon>Alphaproteobacteria</taxon>
        <taxon>Hyphomicrobiales</taxon>
        <taxon>Methylopilaceae</taxon>
        <taxon>Hansschlegelia</taxon>
    </lineage>
</organism>
<dbReference type="SUPFAM" id="SSF74653">
    <property type="entry name" value="TolA/TonB C-terminal domain"/>
    <property type="match status" value="1"/>
</dbReference>
<feature type="region of interest" description="Disordered" evidence="1">
    <location>
        <begin position="164"/>
        <end position="224"/>
    </location>
</feature>
<feature type="region of interest" description="Disordered" evidence="1">
    <location>
        <begin position="292"/>
        <end position="317"/>
    </location>
</feature>